<dbReference type="Pfam" id="PF03417">
    <property type="entry name" value="AAT"/>
    <property type="match status" value="1"/>
</dbReference>
<dbReference type="EMBL" id="JAKFFV010000007">
    <property type="protein sequence ID" value="MCF2499151.1"/>
    <property type="molecule type" value="Genomic_DNA"/>
</dbReference>
<dbReference type="AlphaFoldDB" id="A0A9X1U195"/>
<gene>
    <name evidence="3" type="ORF">L0661_12585</name>
    <name evidence="4" type="ORF">NFI80_07740</name>
</gene>
<accession>A0A9X1U195</accession>
<dbReference type="EMBL" id="CP098805">
    <property type="protein sequence ID" value="USJ32626.1"/>
    <property type="molecule type" value="Genomic_DNA"/>
</dbReference>
<dbReference type="InterPro" id="IPR005079">
    <property type="entry name" value="Peptidase_C45_hydrolase"/>
</dbReference>
<feature type="domain" description="Peptidase C45 hydrolase" evidence="2">
    <location>
        <begin position="33"/>
        <end position="179"/>
    </location>
</feature>
<keyword evidence="3" id="KW-0378">Hydrolase</keyword>
<dbReference type="Proteomes" id="UP001139411">
    <property type="component" value="Unassembled WGS sequence"/>
</dbReference>
<sequence>MYNFKLLRLLALAFFLCTPTFACTVFTASDGRTTLVGNNEDSSPSLKTFLWFYPGKKQKNGFVTWGVKEKLPEGGMNDKGLFWDAAALMQEIPIKRDAAKPDFEGYFVNKALAECATVDEVIRLVKRFNLVWQERAQVLVADASGDYALIHANYIIRKSDQRRNYQAVTNFSLHYGTANQEPCQRYNTAEMLLGKNLVSVPLFKEILSKTAQRAIDNATIYSQIADLKNGRFYLYQHHDFEEELVISLAYELKKGKHQTEIKKLFKADRKISGTRS</sequence>
<evidence type="ECO:0000313" key="6">
    <source>
        <dbReference type="Proteomes" id="UP001139411"/>
    </source>
</evidence>
<proteinExistence type="predicted"/>
<evidence type="ECO:0000256" key="1">
    <source>
        <dbReference type="SAM" id="SignalP"/>
    </source>
</evidence>
<dbReference type="SUPFAM" id="SSF56235">
    <property type="entry name" value="N-terminal nucleophile aminohydrolases (Ntn hydrolases)"/>
    <property type="match status" value="1"/>
</dbReference>
<evidence type="ECO:0000313" key="3">
    <source>
        <dbReference type="EMBL" id="MCF2499151.1"/>
    </source>
</evidence>
<keyword evidence="5" id="KW-1185">Reference proteome</keyword>
<organism evidence="3 6">
    <name type="scientific">Dyadobacter chenhuakuii</name>
    <dbReference type="NCBI Taxonomy" id="2909339"/>
    <lineage>
        <taxon>Bacteria</taxon>
        <taxon>Pseudomonadati</taxon>
        <taxon>Bacteroidota</taxon>
        <taxon>Cytophagia</taxon>
        <taxon>Cytophagales</taxon>
        <taxon>Spirosomataceae</taxon>
        <taxon>Dyadobacter</taxon>
    </lineage>
</organism>
<feature type="signal peptide" evidence="1">
    <location>
        <begin position="1"/>
        <end position="22"/>
    </location>
</feature>
<dbReference type="InterPro" id="IPR029055">
    <property type="entry name" value="Ntn_hydrolases_N"/>
</dbReference>
<keyword evidence="1" id="KW-0732">Signal</keyword>
<evidence type="ECO:0000259" key="2">
    <source>
        <dbReference type="Pfam" id="PF03417"/>
    </source>
</evidence>
<evidence type="ECO:0000313" key="4">
    <source>
        <dbReference type="EMBL" id="USJ32626.1"/>
    </source>
</evidence>
<reference evidence="3" key="1">
    <citation type="submission" date="2022-01" db="EMBL/GenBank/DDBJ databases">
        <title>Novel species in genus Dyadobacter.</title>
        <authorList>
            <person name="Ma C."/>
        </authorList>
    </citation>
    <scope>NUCLEOTIDE SEQUENCE</scope>
    <source>
        <strain evidence="4">CY22</strain>
        <strain evidence="3">CY357</strain>
    </source>
</reference>
<feature type="chain" id="PRO_5040991655" evidence="1">
    <location>
        <begin position="23"/>
        <end position="276"/>
    </location>
</feature>
<evidence type="ECO:0000313" key="5">
    <source>
        <dbReference type="Proteomes" id="UP001055420"/>
    </source>
</evidence>
<dbReference type="Proteomes" id="UP001055420">
    <property type="component" value="Chromosome"/>
</dbReference>
<dbReference type="GO" id="GO:0016787">
    <property type="term" value="F:hydrolase activity"/>
    <property type="evidence" value="ECO:0007669"/>
    <property type="project" value="UniProtKB-KW"/>
</dbReference>
<name>A0A9X1U195_9BACT</name>
<dbReference type="Gene3D" id="3.60.60.10">
    <property type="entry name" value="Penicillin V Acylase, Chain A"/>
    <property type="match status" value="1"/>
</dbReference>
<dbReference type="RefSeq" id="WP_235163562.1">
    <property type="nucleotide sequence ID" value="NZ_CP098805.1"/>
</dbReference>
<protein>
    <submittedName>
        <fullName evidence="3">Carcinine hydrolase/isopenicillin-N N-acyltransferase family protein</fullName>
    </submittedName>
</protein>